<comment type="caution">
    <text evidence="3">The sequence shown here is derived from an EMBL/GenBank/DDBJ whole genome shotgun (WGS) entry which is preliminary data.</text>
</comment>
<protein>
    <submittedName>
        <fullName evidence="3">Uncharacterized protein</fullName>
    </submittedName>
</protein>
<gene>
    <name evidence="3" type="ORF">BCR44DRAFT_97550</name>
</gene>
<feature type="compositionally biased region" description="Low complexity" evidence="1">
    <location>
        <begin position="318"/>
        <end position="328"/>
    </location>
</feature>
<feature type="region of interest" description="Disordered" evidence="1">
    <location>
        <begin position="1"/>
        <end position="76"/>
    </location>
</feature>
<feature type="compositionally biased region" description="Pro residues" evidence="1">
    <location>
        <begin position="33"/>
        <end position="46"/>
    </location>
</feature>
<feature type="region of interest" description="Disordered" evidence="1">
    <location>
        <begin position="151"/>
        <end position="235"/>
    </location>
</feature>
<keyword evidence="2" id="KW-1133">Transmembrane helix</keyword>
<feature type="region of interest" description="Disordered" evidence="1">
    <location>
        <begin position="248"/>
        <end position="267"/>
    </location>
</feature>
<feature type="compositionally biased region" description="Polar residues" evidence="1">
    <location>
        <begin position="194"/>
        <end position="206"/>
    </location>
</feature>
<accession>A0A1Y2I080</accession>
<feature type="compositionally biased region" description="Low complexity" evidence="1">
    <location>
        <begin position="294"/>
        <end position="303"/>
    </location>
</feature>
<sequence length="1095" mass="115786">MASKGSCLAPSPPLSIVADHSSSAEFDNRALPPRTPGQAPTPPSTPARPKLNADHPDQQRTQCCEATSPTRTSRSLRQPCHERFPIIREPDALAGKRYAGQGFQSNHCTDSSRRQSPVTLNGMPTDVDTAMRHSSADDALLQQQTTETRACVHADKGRSPAARGVSSQDHTSDHRRHTCASPICPTPAVHPGRQDQQLVASKSVTDGDTARPATLETNVKSNLPSSPPSLAMGRDTSADATMNLTDLVAETGDPSPIPSAPKSCAAHDSGIAKGSACTCGTTRGQSAQSPLPPTSSSFPSNLSAALRASIRTVRRSTSHSSLSGTQSKSQHHGSYDAMNKSSAQSPRSHRSTAGIPIALRRSTSATSLFASSIKSMVDAVVNTTMSAVPSVVEAGSLPQAGRPLERYKSLPTRVPHRSSTTSTTMSRSLFAKYSLAPEQSKRDSGIASIQFAPLTPSSLFVASGLQPVAKDWVADSPSATASIATLCNPSFHLGPSSPDLISSPTQWPSSETACDGEPVRYLEPCDFPKVSPVDVQDCEGSGIPPSSSLPWTPVDSLPTTPQSSPPPPNPGLHAWTRPQARVRKTPRRRRELHHAQQPQANQHVPPTLRHQVSARALSEQLVEHLEQQQQRPQADAAAQAGGAYTPKHNAPSRRPNRSIPNSFTSWPSVLSTTTDDDDLNDDPTVTAVLRRTNAYPGAPPPHFRRSGSSTTRRWPFEGSLITGGSSGKVVHSPSQATSFNDTSFDPSPRAPLLGGGSLHSTPPLHVSYGALERGDRMSLLSSPSRARSGGIFGSGTCATAAAAVPGTPGSLYADSYRAAGIGGGGAIPSRSSPIAQLILLTLGLVAFALVVVTCVFVGYMSTHPLADVSLSISSTSLVHGAPPLTSSPATLNATTDADQQRHVRITMDLTLSGTNRNTVADIVLIEENPLVATLVELDAELMESATDVLCSESNSDPLLADVCGYAALGDVLAHRHRTHFRFPPGQDAMWTFPGVLHVEDPMETWKGEPAARAVWERFTHRYPPGDGGTLGMAGRASGLPNGKRPLSRLGMQRLGDPTSKAAVIYALKVQGQYEYTVTLAVGRIMPVCSVYVFPA</sequence>
<dbReference type="Proteomes" id="UP000193411">
    <property type="component" value="Unassembled WGS sequence"/>
</dbReference>
<evidence type="ECO:0000256" key="1">
    <source>
        <dbReference type="SAM" id="MobiDB-lite"/>
    </source>
</evidence>
<proteinExistence type="predicted"/>
<feature type="region of interest" description="Disordered" evidence="1">
    <location>
        <begin position="622"/>
        <end position="758"/>
    </location>
</feature>
<organism evidence="3 4">
    <name type="scientific">Catenaria anguillulae PL171</name>
    <dbReference type="NCBI Taxonomy" id="765915"/>
    <lineage>
        <taxon>Eukaryota</taxon>
        <taxon>Fungi</taxon>
        <taxon>Fungi incertae sedis</taxon>
        <taxon>Blastocladiomycota</taxon>
        <taxon>Blastocladiomycetes</taxon>
        <taxon>Blastocladiales</taxon>
        <taxon>Catenariaceae</taxon>
        <taxon>Catenaria</taxon>
    </lineage>
</organism>
<feature type="region of interest" description="Disordered" evidence="1">
    <location>
        <begin position="536"/>
        <end position="606"/>
    </location>
</feature>
<name>A0A1Y2I080_9FUNG</name>
<keyword evidence="4" id="KW-1185">Reference proteome</keyword>
<evidence type="ECO:0000313" key="4">
    <source>
        <dbReference type="Proteomes" id="UP000193411"/>
    </source>
</evidence>
<keyword evidence="2" id="KW-0472">Membrane</keyword>
<dbReference type="AlphaFoldDB" id="A0A1Y2I080"/>
<keyword evidence="2" id="KW-0812">Transmembrane</keyword>
<feature type="compositionally biased region" description="Polar residues" evidence="1">
    <location>
        <begin position="278"/>
        <end position="288"/>
    </location>
</feature>
<feature type="compositionally biased region" description="Basic residues" evidence="1">
    <location>
        <begin position="580"/>
        <end position="592"/>
    </location>
</feature>
<evidence type="ECO:0000313" key="3">
    <source>
        <dbReference type="EMBL" id="ORZ40257.1"/>
    </source>
</evidence>
<feature type="compositionally biased region" description="Polar residues" evidence="1">
    <location>
        <begin position="59"/>
        <end position="76"/>
    </location>
</feature>
<reference evidence="3 4" key="1">
    <citation type="submission" date="2016-07" db="EMBL/GenBank/DDBJ databases">
        <title>Pervasive Adenine N6-methylation of Active Genes in Fungi.</title>
        <authorList>
            <consortium name="DOE Joint Genome Institute"/>
            <person name="Mondo S.J."/>
            <person name="Dannebaum R.O."/>
            <person name="Kuo R.C."/>
            <person name="Labutti K."/>
            <person name="Haridas S."/>
            <person name="Kuo A."/>
            <person name="Salamov A."/>
            <person name="Ahrendt S.R."/>
            <person name="Lipzen A."/>
            <person name="Sullivan W."/>
            <person name="Andreopoulos W.B."/>
            <person name="Clum A."/>
            <person name="Lindquist E."/>
            <person name="Daum C."/>
            <person name="Ramamoorthy G.K."/>
            <person name="Gryganskyi A."/>
            <person name="Culley D."/>
            <person name="Magnuson J.K."/>
            <person name="James T.Y."/>
            <person name="O'Malley M.A."/>
            <person name="Stajich J.E."/>
            <person name="Spatafora J.W."/>
            <person name="Visel A."/>
            <person name="Grigoriev I.V."/>
        </authorList>
    </citation>
    <scope>NUCLEOTIDE SEQUENCE [LARGE SCALE GENOMIC DNA]</scope>
    <source>
        <strain evidence="3 4">PL171</strain>
    </source>
</reference>
<evidence type="ECO:0000256" key="2">
    <source>
        <dbReference type="SAM" id="Phobius"/>
    </source>
</evidence>
<feature type="compositionally biased region" description="Polar residues" evidence="1">
    <location>
        <begin position="215"/>
        <end position="224"/>
    </location>
</feature>
<feature type="transmembrane region" description="Helical" evidence="2">
    <location>
        <begin position="837"/>
        <end position="859"/>
    </location>
</feature>
<feature type="region of interest" description="Disordered" evidence="1">
    <location>
        <begin position="275"/>
        <end position="357"/>
    </location>
</feature>
<feature type="compositionally biased region" description="Polar residues" evidence="1">
    <location>
        <begin position="732"/>
        <end position="745"/>
    </location>
</feature>
<feature type="compositionally biased region" description="Low complexity" evidence="1">
    <location>
        <begin position="627"/>
        <end position="643"/>
    </location>
</feature>
<dbReference type="EMBL" id="MCFL01000003">
    <property type="protein sequence ID" value="ORZ40257.1"/>
    <property type="molecule type" value="Genomic_DNA"/>
</dbReference>